<evidence type="ECO:0000313" key="2">
    <source>
        <dbReference type="RefSeq" id="XP_026736257.1"/>
    </source>
</evidence>
<dbReference type="AlphaFoldDB" id="A0A7E5W6X3"/>
<name>A0A7E5W6X3_TRINI</name>
<accession>A0A7E5W6X3</accession>
<keyword evidence="1" id="KW-1185">Reference proteome</keyword>
<dbReference type="GeneID" id="113499877"/>
<dbReference type="InterPro" id="IPR024887">
    <property type="entry name" value="Ashwin"/>
</dbReference>
<proteinExistence type="predicted"/>
<reference evidence="2" key="1">
    <citation type="submission" date="2025-08" db="UniProtKB">
        <authorList>
            <consortium name="RefSeq"/>
        </authorList>
    </citation>
    <scope>IDENTIFICATION</scope>
</reference>
<dbReference type="Proteomes" id="UP000322000">
    <property type="component" value="Chromosome 13"/>
</dbReference>
<dbReference type="RefSeq" id="XP_026736257.1">
    <property type="nucleotide sequence ID" value="XM_026880456.1"/>
</dbReference>
<dbReference type="InParanoid" id="A0A7E5W6X3"/>
<protein>
    <submittedName>
        <fullName evidence="2">Ashwin-like</fullName>
    </submittedName>
</protein>
<sequence>MRCFVGIMSVPCEMLLHPELLSNDQLICVIQQRHLRVPNMELMRRDELLEVFHNYCVPYGQRKYRDTGRGKLLNKTRQPSPEPAKKLNVMHSQESKQSKVKLSCERLKPPPDVFSSHTKRIKLETTISPIAHNDIFNINKRKVAIDPATLSNDCPPPKKERKPITWP</sequence>
<gene>
    <name evidence="2" type="primary">LOC113499877</name>
</gene>
<dbReference type="GO" id="GO:0072669">
    <property type="term" value="C:tRNA-splicing ligase complex"/>
    <property type="evidence" value="ECO:0007669"/>
    <property type="project" value="InterPro"/>
</dbReference>
<organism evidence="1 2">
    <name type="scientific">Trichoplusia ni</name>
    <name type="common">Cabbage looper</name>
    <dbReference type="NCBI Taxonomy" id="7111"/>
    <lineage>
        <taxon>Eukaryota</taxon>
        <taxon>Metazoa</taxon>
        <taxon>Ecdysozoa</taxon>
        <taxon>Arthropoda</taxon>
        <taxon>Hexapoda</taxon>
        <taxon>Insecta</taxon>
        <taxon>Pterygota</taxon>
        <taxon>Neoptera</taxon>
        <taxon>Endopterygota</taxon>
        <taxon>Lepidoptera</taxon>
        <taxon>Glossata</taxon>
        <taxon>Ditrysia</taxon>
        <taxon>Noctuoidea</taxon>
        <taxon>Noctuidae</taxon>
        <taxon>Plusiinae</taxon>
        <taxon>Trichoplusia</taxon>
    </lineage>
</organism>
<dbReference type="OrthoDB" id="10071059at2759"/>
<dbReference type="GO" id="GO:0048598">
    <property type="term" value="P:embryonic morphogenesis"/>
    <property type="evidence" value="ECO:0007669"/>
    <property type="project" value="InterPro"/>
</dbReference>
<dbReference type="KEGG" id="tnl:113499877"/>
<evidence type="ECO:0000313" key="1">
    <source>
        <dbReference type="Proteomes" id="UP000322000"/>
    </source>
</evidence>
<dbReference type="Pfam" id="PF15323">
    <property type="entry name" value="Ashwin"/>
    <property type="match status" value="1"/>
</dbReference>